<dbReference type="PROSITE" id="PS50893">
    <property type="entry name" value="ABC_TRANSPORTER_2"/>
    <property type="match status" value="2"/>
</dbReference>
<name>A0A916XBH4_9ACTN</name>
<evidence type="ECO:0000313" key="6">
    <source>
        <dbReference type="EMBL" id="GGC58519.1"/>
    </source>
</evidence>
<dbReference type="SUPFAM" id="SSF52540">
    <property type="entry name" value="P-loop containing nucleoside triphosphate hydrolases"/>
    <property type="match status" value="2"/>
</dbReference>
<dbReference type="CDD" id="cd03225">
    <property type="entry name" value="ABC_cobalt_CbiO_domain1"/>
    <property type="match status" value="2"/>
</dbReference>
<dbReference type="InterPro" id="IPR050095">
    <property type="entry name" value="ECF_ABC_transporter_ATP-bd"/>
</dbReference>
<dbReference type="GO" id="GO:0005524">
    <property type="term" value="F:ATP binding"/>
    <property type="evidence" value="ECO:0007669"/>
    <property type="project" value="UniProtKB-KW"/>
</dbReference>
<gene>
    <name evidence="6" type="ORF">GCM10011410_08760</name>
</gene>
<accession>A0A916XBH4</accession>
<proteinExistence type="inferred from homology"/>
<dbReference type="GO" id="GO:0043190">
    <property type="term" value="C:ATP-binding cassette (ABC) transporter complex"/>
    <property type="evidence" value="ECO:0007669"/>
    <property type="project" value="TreeGrafter"/>
</dbReference>
<comment type="caution">
    <text evidence="6">The sequence shown here is derived from an EMBL/GenBank/DDBJ whole genome shotgun (WGS) entry which is preliminary data.</text>
</comment>
<dbReference type="Pfam" id="PF00005">
    <property type="entry name" value="ABC_tran"/>
    <property type="match status" value="2"/>
</dbReference>
<dbReference type="InterPro" id="IPR003593">
    <property type="entry name" value="AAA+_ATPase"/>
</dbReference>
<dbReference type="Proteomes" id="UP000641514">
    <property type="component" value="Unassembled WGS sequence"/>
</dbReference>
<comment type="similarity">
    <text evidence="1">Belongs to the ABC transporter superfamily.</text>
</comment>
<dbReference type="InterPro" id="IPR017871">
    <property type="entry name" value="ABC_transporter-like_CS"/>
</dbReference>
<protein>
    <submittedName>
        <fullName evidence="6">ABC transporter ATP-binding protein</fullName>
    </submittedName>
</protein>
<keyword evidence="7" id="KW-1185">Reference proteome</keyword>
<reference evidence="6" key="1">
    <citation type="journal article" date="2014" name="Int. J. Syst. Evol. Microbiol.">
        <title>Complete genome sequence of Corynebacterium casei LMG S-19264T (=DSM 44701T), isolated from a smear-ripened cheese.</title>
        <authorList>
            <consortium name="US DOE Joint Genome Institute (JGI-PGF)"/>
            <person name="Walter F."/>
            <person name="Albersmeier A."/>
            <person name="Kalinowski J."/>
            <person name="Ruckert C."/>
        </authorList>
    </citation>
    <scope>NUCLEOTIDE SEQUENCE</scope>
    <source>
        <strain evidence="6">CGMCC 1.15478</strain>
    </source>
</reference>
<organism evidence="6 7">
    <name type="scientific">Hoyosella rhizosphaerae</name>
    <dbReference type="NCBI Taxonomy" id="1755582"/>
    <lineage>
        <taxon>Bacteria</taxon>
        <taxon>Bacillati</taxon>
        <taxon>Actinomycetota</taxon>
        <taxon>Actinomycetes</taxon>
        <taxon>Mycobacteriales</taxon>
        <taxon>Hoyosellaceae</taxon>
        <taxon>Hoyosella</taxon>
    </lineage>
</organism>
<dbReference type="InterPro" id="IPR003439">
    <property type="entry name" value="ABC_transporter-like_ATP-bd"/>
</dbReference>
<feature type="domain" description="ABC transporter" evidence="5">
    <location>
        <begin position="7"/>
        <end position="245"/>
    </location>
</feature>
<evidence type="ECO:0000259" key="5">
    <source>
        <dbReference type="PROSITE" id="PS50893"/>
    </source>
</evidence>
<keyword evidence="3" id="KW-0547">Nucleotide-binding</keyword>
<dbReference type="PANTHER" id="PTHR43553">
    <property type="entry name" value="HEAVY METAL TRANSPORTER"/>
    <property type="match status" value="1"/>
</dbReference>
<keyword evidence="4 6" id="KW-0067">ATP-binding</keyword>
<evidence type="ECO:0000256" key="1">
    <source>
        <dbReference type="ARBA" id="ARBA00005417"/>
    </source>
</evidence>
<dbReference type="AlphaFoldDB" id="A0A916XBH4"/>
<feature type="domain" description="ABC transporter" evidence="5">
    <location>
        <begin position="303"/>
        <end position="534"/>
    </location>
</feature>
<evidence type="ECO:0000256" key="3">
    <source>
        <dbReference type="ARBA" id="ARBA00022741"/>
    </source>
</evidence>
<dbReference type="Gene3D" id="3.40.50.300">
    <property type="entry name" value="P-loop containing nucleotide triphosphate hydrolases"/>
    <property type="match status" value="2"/>
</dbReference>
<sequence>MPDRHAVEVTGLSYWYPDRADPALNDVSLTISAGKICAVVGANNSGKTTLARLVAGWRGSGVVEGNITIDGYSLADMAAHSRSSLVSYVGDSPSVFLTGFAPTVVDEMAFGLEHHGVSPDVMHQRINQVLQGLMLDHLADRAPATLSGGEQQCVAIASALVLEPRLLILDEPTTMLDRPGTDRVFRLLHDASAAGTTVLLVEHRIPTLYDHVDDVVVLDAGRVQTSGGPSAVLSSTTTINHGIKPSRYSLAAEATGATSGRLPVSLAEAEGFFGGTPLPPPPPPPNVRRSHHSVLHRPPGVPIQLNDVHVAFSGGIAALRGVNLEIPAGNQVALVGRNGAGKSTIANILNGTVRPDNGVVYVGDADTSRTAPHKISRRVGVLFQDPDNQLFCSTIYDEVAYGPRHCGFVDVDERVADALSLTGLSAHVDDHPHELGHAERKMVALASVLAMRTPVVVLDEPTVGLDGHGLARLTQLVAALRDQGRTVVTISHDLDFVAENCDRVVLINGGQIVADRPTRALCASELLLDVYGTLPQLPTLARSLGWSWTPLTPSEVGAAAAPRSPDTLPE</sequence>
<evidence type="ECO:0000313" key="7">
    <source>
        <dbReference type="Proteomes" id="UP000641514"/>
    </source>
</evidence>
<dbReference type="InterPro" id="IPR027417">
    <property type="entry name" value="P-loop_NTPase"/>
</dbReference>
<keyword evidence="2" id="KW-0813">Transport</keyword>
<dbReference type="PROSITE" id="PS00211">
    <property type="entry name" value="ABC_TRANSPORTER_1"/>
    <property type="match status" value="1"/>
</dbReference>
<dbReference type="GO" id="GO:0042626">
    <property type="term" value="F:ATPase-coupled transmembrane transporter activity"/>
    <property type="evidence" value="ECO:0007669"/>
    <property type="project" value="TreeGrafter"/>
</dbReference>
<evidence type="ECO:0000256" key="4">
    <source>
        <dbReference type="ARBA" id="ARBA00022840"/>
    </source>
</evidence>
<evidence type="ECO:0000256" key="2">
    <source>
        <dbReference type="ARBA" id="ARBA00022448"/>
    </source>
</evidence>
<dbReference type="RefSeq" id="WP_188670999.1">
    <property type="nucleotide sequence ID" value="NZ_BMJH01000001.1"/>
</dbReference>
<dbReference type="PANTHER" id="PTHR43553:SF24">
    <property type="entry name" value="ENERGY-COUPLING FACTOR TRANSPORTER ATP-BINDING PROTEIN ECFA1"/>
    <property type="match status" value="1"/>
</dbReference>
<dbReference type="SMART" id="SM00382">
    <property type="entry name" value="AAA"/>
    <property type="match status" value="2"/>
</dbReference>
<dbReference type="EMBL" id="BMJH01000001">
    <property type="protein sequence ID" value="GGC58519.1"/>
    <property type="molecule type" value="Genomic_DNA"/>
</dbReference>
<reference evidence="6" key="2">
    <citation type="submission" date="2020-09" db="EMBL/GenBank/DDBJ databases">
        <authorList>
            <person name="Sun Q."/>
            <person name="Zhou Y."/>
        </authorList>
    </citation>
    <scope>NUCLEOTIDE SEQUENCE</scope>
    <source>
        <strain evidence="6">CGMCC 1.15478</strain>
    </source>
</reference>
<dbReference type="NCBIfam" id="NF010167">
    <property type="entry name" value="PRK13648.1"/>
    <property type="match status" value="2"/>
</dbReference>
<dbReference type="InterPro" id="IPR015856">
    <property type="entry name" value="ABC_transpr_CbiO/EcfA_su"/>
</dbReference>
<dbReference type="GO" id="GO:0016887">
    <property type="term" value="F:ATP hydrolysis activity"/>
    <property type="evidence" value="ECO:0007669"/>
    <property type="project" value="InterPro"/>
</dbReference>